<gene>
    <name evidence="1" type="ORF">O1R50_21310</name>
</gene>
<protein>
    <submittedName>
        <fullName evidence="1">Uncharacterized protein</fullName>
    </submittedName>
</protein>
<name>A0A9X3PGH0_9ACTN</name>
<proteinExistence type="predicted"/>
<organism evidence="1 2">
    <name type="scientific">Glycomyces luteolus</name>
    <dbReference type="NCBI Taxonomy" id="2670330"/>
    <lineage>
        <taxon>Bacteria</taxon>
        <taxon>Bacillati</taxon>
        <taxon>Actinomycetota</taxon>
        <taxon>Actinomycetes</taxon>
        <taxon>Glycomycetales</taxon>
        <taxon>Glycomycetaceae</taxon>
        <taxon>Glycomyces</taxon>
    </lineage>
</organism>
<accession>A0A9X3PGH0</accession>
<evidence type="ECO:0000313" key="1">
    <source>
        <dbReference type="EMBL" id="MDA1362179.1"/>
    </source>
</evidence>
<comment type="caution">
    <text evidence="1">The sequence shown here is derived from an EMBL/GenBank/DDBJ whole genome shotgun (WGS) entry which is preliminary data.</text>
</comment>
<dbReference type="Proteomes" id="UP001146067">
    <property type="component" value="Unassembled WGS sequence"/>
</dbReference>
<reference evidence="1" key="1">
    <citation type="submission" date="2022-12" db="EMBL/GenBank/DDBJ databases">
        <title>Gycomyces niveus sp.nov.,a novel actinomycete isolated from soil in Shouguan.</title>
        <authorList>
            <person name="Yang X."/>
        </authorList>
    </citation>
    <scope>NUCLEOTIDE SEQUENCE</scope>
    <source>
        <strain evidence="1">NEAU-A15</strain>
    </source>
</reference>
<dbReference type="EMBL" id="JAPZVP010000020">
    <property type="protein sequence ID" value="MDA1362179.1"/>
    <property type="molecule type" value="Genomic_DNA"/>
</dbReference>
<dbReference type="AlphaFoldDB" id="A0A9X3PGH0"/>
<sequence>MRIYLDEDGDIAIDYDDKRFVEFGAFLKLDVNYSMVRCLDALQMVADVDSGKSAVEIYDGEVHRAEFRRDGVHVTHKFLPERTAQMPFDVAVRALEQFWTVIESKPVSPNRTRVYRPDLPLVESELHLWESTWHRPHPYRGRLGIPAG</sequence>
<keyword evidence="2" id="KW-1185">Reference proteome</keyword>
<dbReference type="RefSeq" id="WP_270112232.1">
    <property type="nucleotide sequence ID" value="NZ_JAPZVP010000020.1"/>
</dbReference>
<evidence type="ECO:0000313" key="2">
    <source>
        <dbReference type="Proteomes" id="UP001146067"/>
    </source>
</evidence>